<comment type="similarity">
    <text evidence="9">Belongs to the TrpF family.</text>
</comment>
<dbReference type="EMBL" id="BAAAZW010000008">
    <property type="protein sequence ID" value="GAA3965149.1"/>
    <property type="molecule type" value="Genomic_DNA"/>
</dbReference>
<sequence length="202" mass="20736">MLAKVCGLTAVDDVAVAVGAGADAIGVVINRTSARAVDEDLARRIVAAADGAVDTVLVVNDMPAAQAAHLAHQVGVSVLQLHGTYTPEDFADATAIFPRIWRATSLAHAPDLRVGAYGEEALLLDAPRPGSGEQWDLTALGDGAPEGHWILAGGLRPDNVAAAIAQARPWGVDVSSGVESAPGVKDHGLIREFLAQVCAASR</sequence>
<dbReference type="HAMAP" id="MF_00135">
    <property type="entry name" value="PRAI"/>
    <property type="match status" value="1"/>
</dbReference>
<evidence type="ECO:0000256" key="4">
    <source>
        <dbReference type="ARBA" id="ARBA00022272"/>
    </source>
</evidence>
<evidence type="ECO:0000256" key="6">
    <source>
        <dbReference type="ARBA" id="ARBA00022822"/>
    </source>
</evidence>
<dbReference type="InterPro" id="IPR011060">
    <property type="entry name" value="RibuloseP-bd_barrel"/>
</dbReference>
<keyword evidence="7 9" id="KW-0057">Aromatic amino acid biosynthesis</keyword>
<gene>
    <name evidence="9" type="primary">trpF</name>
    <name evidence="11" type="ORF">GCM10022231_27270</name>
</gene>
<evidence type="ECO:0000256" key="9">
    <source>
        <dbReference type="HAMAP-Rule" id="MF_00135"/>
    </source>
</evidence>
<dbReference type="CDD" id="cd00405">
    <property type="entry name" value="PRAI"/>
    <property type="match status" value="1"/>
</dbReference>
<organism evidence="11 12">
    <name type="scientific">Gordonia caeni</name>
    <dbReference type="NCBI Taxonomy" id="1007097"/>
    <lineage>
        <taxon>Bacteria</taxon>
        <taxon>Bacillati</taxon>
        <taxon>Actinomycetota</taxon>
        <taxon>Actinomycetes</taxon>
        <taxon>Mycobacteriales</taxon>
        <taxon>Gordoniaceae</taxon>
        <taxon>Gordonia</taxon>
    </lineage>
</organism>
<dbReference type="InterPro" id="IPR001240">
    <property type="entry name" value="PRAI_dom"/>
</dbReference>
<evidence type="ECO:0000259" key="10">
    <source>
        <dbReference type="Pfam" id="PF00697"/>
    </source>
</evidence>
<dbReference type="SUPFAM" id="SSF51366">
    <property type="entry name" value="Ribulose-phoshate binding barrel"/>
    <property type="match status" value="1"/>
</dbReference>
<evidence type="ECO:0000256" key="7">
    <source>
        <dbReference type="ARBA" id="ARBA00023141"/>
    </source>
</evidence>
<evidence type="ECO:0000256" key="5">
    <source>
        <dbReference type="ARBA" id="ARBA00022605"/>
    </source>
</evidence>
<comment type="catalytic activity">
    <reaction evidence="1 9">
        <text>N-(5-phospho-beta-D-ribosyl)anthranilate = 1-(2-carboxyphenylamino)-1-deoxy-D-ribulose 5-phosphate</text>
        <dbReference type="Rhea" id="RHEA:21540"/>
        <dbReference type="ChEBI" id="CHEBI:18277"/>
        <dbReference type="ChEBI" id="CHEBI:58613"/>
        <dbReference type="EC" id="5.3.1.24"/>
    </reaction>
</comment>
<evidence type="ECO:0000313" key="12">
    <source>
        <dbReference type="Proteomes" id="UP001418444"/>
    </source>
</evidence>
<keyword evidence="12" id="KW-1185">Reference proteome</keyword>
<proteinExistence type="inferred from homology"/>
<accession>A0ABP7PGE3</accession>
<comment type="caution">
    <text evidence="11">The sequence shown here is derived from an EMBL/GenBank/DDBJ whole genome shotgun (WGS) entry which is preliminary data.</text>
</comment>
<dbReference type="InterPro" id="IPR044643">
    <property type="entry name" value="TrpF_fam"/>
</dbReference>
<evidence type="ECO:0000313" key="11">
    <source>
        <dbReference type="EMBL" id="GAA3965149.1"/>
    </source>
</evidence>
<dbReference type="GO" id="GO:0016853">
    <property type="term" value="F:isomerase activity"/>
    <property type="evidence" value="ECO:0007669"/>
    <property type="project" value="UniProtKB-KW"/>
</dbReference>
<dbReference type="Gene3D" id="3.20.20.70">
    <property type="entry name" value="Aldolase class I"/>
    <property type="match status" value="1"/>
</dbReference>
<dbReference type="Pfam" id="PF00697">
    <property type="entry name" value="PRAI"/>
    <property type="match status" value="1"/>
</dbReference>
<keyword evidence="6 9" id="KW-0822">Tryptophan biosynthesis</keyword>
<dbReference type="PANTHER" id="PTHR42894">
    <property type="entry name" value="N-(5'-PHOSPHORIBOSYL)ANTHRANILATE ISOMERASE"/>
    <property type="match status" value="1"/>
</dbReference>
<evidence type="ECO:0000256" key="3">
    <source>
        <dbReference type="ARBA" id="ARBA00012572"/>
    </source>
</evidence>
<dbReference type="RefSeq" id="WP_344784692.1">
    <property type="nucleotide sequence ID" value="NZ_BAAAZW010000008.1"/>
</dbReference>
<evidence type="ECO:0000256" key="1">
    <source>
        <dbReference type="ARBA" id="ARBA00001164"/>
    </source>
</evidence>
<evidence type="ECO:0000256" key="8">
    <source>
        <dbReference type="ARBA" id="ARBA00023235"/>
    </source>
</evidence>
<dbReference type="InterPro" id="IPR013785">
    <property type="entry name" value="Aldolase_TIM"/>
</dbReference>
<dbReference type="EC" id="5.3.1.24" evidence="3 9"/>
<dbReference type="PANTHER" id="PTHR42894:SF1">
    <property type="entry name" value="N-(5'-PHOSPHORIBOSYL)ANTHRANILATE ISOMERASE"/>
    <property type="match status" value="1"/>
</dbReference>
<feature type="domain" description="N-(5'phosphoribosyl) anthranilate isomerase (PRAI)" evidence="10">
    <location>
        <begin position="3"/>
        <end position="194"/>
    </location>
</feature>
<evidence type="ECO:0000256" key="2">
    <source>
        <dbReference type="ARBA" id="ARBA00004664"/>
    </source>
</evidence>
<name>A0ABP7PGE3_9ACTN</name>
<reference evidence="12" key="1">
    <citation type="journal article" date="2019" name="Int. J. Syst. Evol. Microbiol.">
        <title>The Global Catalogue of Microorganisms (GCM) 10K type strain sequencing project: providing services to taxonomists for standard genome sequencing and annotation.</title>
        <authorList>
            <consortium name="The Broad Institute Genomics Platform"/>
            <consortium name="The Broad Institute Genome Sequencing Center for Infectious Disease"/>
            <person name="Wu L."/>
            <person name="Ma J."/>
        </authorList>
    </citation>
    <scope>NUCLEOTIDE SEQUENCE [LARGE SCALE GENOMIC DNA]</scope>
    <source>
        <strain evidence="12">JCM 16923</strain>
    </source>
</reference>
<keyword evidence="5 9" id="KW-0028">Amino-acid biosynthesis</keyword>
<protein>
    <recommendedName>
        <fullName evidence="4 9">N-(5'-phosphoribosyl)anthranilate isomerase</fullName>
        <shortName evidence="9">PRAI</shortName>
        <ecNumber evidence="3 9">5.3.1.24</ecNumber>
    </recommendedName>
</protein>
<keyword evidence="8 9" id="KW-0413">Isomerase</keyword>
<dbReference type="Proteomes" id="UP001418444">
    <property type="component" value="Unassembled WGS sequence"/>
</dbReference>
<comment type="pathway">
    <text evidence="2 9">Amino-acid biosynthesis; L-tryptophan biosynthesis; L-tryptophan from chorismate: step 3/5.</text>
</comment>